<gene>
    <name evidence="3" type="ORF">PoB_002515700</name>
</gene>
<feature type="transmembrane region" description="Helical" evidence="2">
    <location>
        <begin position="138"/>
        <end position="164"/>
    </location>
</feature>
<keyword evidence="2" id="KW-0472">Membrane</keyword>
<proteinExistence type="predicted"/>
<keyword evidence="2" id="KW-0812">Transmembrane</keyword>
<feature type="transmembrane region" description="Helical" evidence="2">
    <location>
        <begin position="85"/>
        <end position="112"/>
    </location>
</feature>
<evidence type="ECO:0000256" key="1">
    <source>
        <dbReference type="SAM" id="MobiDB-lite"/>
    </source>
</evidence>
<protein>
    <submittedName>
        <fullName evidence="3">Uncharacterized protein</fullName>
    </submittedName>
</protein>
<dbReference type="EMBL" id="BLXT01002861">
    <property type="protein sequence ID" value="GFN98651.1"/>
    <property type="molecule type" value="Genomic_DNA"/>
</dbReference>
<name>A0AAV3ZVF1_9GAST</name>
<evidence type="ECO:0000313" key="3">
    <source>
        <dbReference type="EMBL" id="GFN98651.1"/>
    </source>
</evidence>
<dbReference type="AlphaFoldDB" id="A0AAV3ZVF1"/>
<accession>A0AAV3ZVF1</accession>
<dbReference type="Proteomes" id="UP000735302">
    <property type="component" value="Unassembled WGS sequence"/>
</dbReference>
<sequence>MPSYFARPPHPHHHYDDDDDDDHHHHHHQQQQQILDAMTHLPFPDGKRKSSRKKSGKKSKASGSTQYILISPAFLDLHRFVPGKIFCRTVVIILFGSFVLSLIGSAILNLFFSRLSPKTDSATDPQDPYNEEEESENYIFVAVIFAMISSVISIMGTVFINLIIQWVTSHNIGVSALNIGSTSGPQQASKDPVTTV</sequence>
<feature type="region of interest" description="Disordered" evidence="1">
    <location>
        <begin position="41"/>
        <end position="60"/>
    </location>
</feature>
<feature type="region of interest" description="Disordered" evidence="1">
    <location>
        <begin position="1"/>
        <end position="34"/>
    </location>
</feature>
<keyword evidence="2" id="KW-1133">Transmembrane helix</keyword>
<evidence type="ECO:0000256" key="2">
    <source>
        <dbReference type="SAM" id="Phobius"/>
    </source>
</evidence>
<keyword evidence="4" id="KW-1185">Reference proteome</keyword>
<comment type="caution">
    <text evidence="3">The sequence shown here is derived from an EMBL/GenBank/DDBJ whole genome shotgun (WGS) entry which is preliminary data.</text>
</comment>
<organism evidence="3 4">
    <name type="scientific">Plakobranchus ocellatus</name>
    <dbReference type="NCBI Taxonomy" id="259542"/>
    <lineage>
        <taxon>Eukaryota</taxon>
        <taxon>Metazoa</taxon>
        <taxon>Spiralia</taxon>
        <taxon>Lophotrochozoa</taxon>
        <taxon>Mollusca</taxon>
        <taxon>Gastropoda</taxon>
        <taxon>Heterobranchia</taxon>
        <taxon>Euthyneura</taxon>
        <taxon>Panpulmonata</taxon>
        <taxon>Sacoglossa</taxon>
        <taxon>Placobranchoidea</taxon>
        <taxon>Plakobranchidae</taxon>
        <taxon>Plakobranchus</taxon>
    </lineage>
</organism>
<feature type="compositionally biased region" description="Basic residues" evidence="1">
    <location>
        <begin position="49"/>
        <end position="60"/>
    </location>
</feature>
<reference evidence="3 4" key="1">
    <citation type="journal article" date="2021" name="Elife">
        <title>Chloroplast acquisition without the gene transfer in kleptoplastic sea slugs, Plakobranchus ocellatus.</title>
        <authorList>
            <person name="Maeda T."/>
            <person name="Takahashi S."/>
            <person name="Yoshida T."/>
            <person name="Shimamura S."/>
            <person name="Takaki Y."/>
            <person name="Nagai Y."/>
            <person name="Toyoda A."/>
            <person name="Suzuki Y."/>
            <person name="Arimoto A."/>
            <person name="Ishii H."/>
            <person name="Satoh N."/>
            <person name="Nishiyama T."/>
            <person name="Hasebe M."/>
            <person name="Maruyama T."/>
            <person name="Minagawa J."/>
            <person name="Obokata J."/>
            <person name="Shigenobu S."/>
        </authorList>
    </citation>
    <scope>NUCLEOTIDE SEQUENCE [LARGE SCALE GENOMIC DNA]</scope>
</reference>
<evidence type="ECO:0000313" key="4">
    <source>
        <dbReference type="Proteomes" id="UP000735302"/>
    </source>
</evidence>